<reference evidence="3" key="1">
    <citation type="journal article" date="2019" name="Int. J. Syst. Evol. Microbiol.">
        <title>The Global Catalogue of Microorganisms (GCM) 10K type strain sequencing project: providing services to taxonomists for standard genome sequencing and annotation.</title>
        <authorList>
            <consortium name="The Broad Institute Genomics Platform"/>
            <consortium name="The Broad Institute Genome Sequencing Center for Infectious Disease"/>
            <person name="Wu L."/>
            <person name="Ma J."/>
        </authorList>
    </citation>
    <scope>NUCLEOTIDE SEQUENCE [LARGE SCALE GENOMIC DNA]</scope>
    <source>
        <strain evidence="3">CCUG 50353</strain>
    </source>
</reference>
<evidence type="ECO:0000313" key="3">
    <source>
        <dbReference type="Proteomes" id="UP001595733"/>
    </source>
</evidence>
<gene>
    <name evidence="2" type="ORF">ACFO0S_07145</name>
</gene>
<accession>A0ABV8UW72</accession>
<keyword evidence="3" id="KW-1185">Reference proteome</keyword>
<evidence type="ECO:0000313" key="2">
    <source>
        <dbReference type="EMBL" id="MFC4354826.1"/>
    </source>
</evidence>
<proteinExistence type="predicted"/>
<dbReference type="InterPro" id="IPR035437">
    <property type="entry name" value="SNase_OB-fold_sf"/>
</dbReference>
<evidence type="ECO:0000259" key="1">
    <source>
        <dbReference type="Pfam" id="PF00565"/>
    </source>
</evidence>
<organism evidence="2 3">
    <name type="scientific">Chryseomicrobium palamuruense</name>
    <dbReference type="NCBI Taxonomy" id="682973"/>
    <lineage>
        <taxon>Bacteria</taxon>
        <taxon>Bacillati</taxon>
        <taxon>Bacillota</taxon>
        <taxon>Bacilli</taxon>
        <taxon>Bacillales</taxon>
        <taxon>Caryophanaceae</taxon>
        <taxon>Chryseomicrobium</taxon>
    </lineage>
</organism>
<feature type="domain" description="TNase-like" evidence="1">
    <location>
        <begin position="38"/>
        <end position="83"/>
    </location>
</feature>
<sequence length="83" mass="9503">MSESFNAQVPKNVWLDNVYHNQDYEMNGETYVEGEKLGMLTINELLLREGLAQVAIYPPNTEYVDQFEAVQKEAKSGSNGMWK</sequence>
<comment type="caution">
    <text evidence="2">The sequence shown here is derived from an EMBL/GenBank/DDBJ whole genome shotgun (WGS) entry which is preliminary data.</text>
</comment>
<dbReference type="SUPFAM" id="SSF50199">
    <property type="entry name" value="Staphylococcal nuclease"/>
    <property type="match status" value="1"/>
</dbReference>
<dbReference type="RefSeq" id="WP_378141098.1">
    <property type="nucleotide sequence ID" value="NZ_JBHSEF010000020.1"/>
</dbReference>
<dbReference type="InterPro" id="IPR016071">
    <property type="entry name" value="Staphylococal_nuclease_OB-fold"/>
</dbReference>
<dbReference type="EMBL" id="JBHSEF010000020">
    <property type="protein sequence ID" value="MFC4354826.1"/>
    <property type="molecule type" value="Genomic_DNA"/>
</dbReference>
<dbReference type="Gene3D" id="2.40.50.90">
    <property type="match status" value="1"/>
</dbReference>
<dbReference type="Proteomes" id="UP001595733">
    <property type="component" value="Unassembled WGS sequence"/>
</dbReference>
<protein>
    <submittedName>
        <fullName evidence="2">Thermonuclease family protein</fullName>
    </submittedName>
</protein>
<dbReference type="Pfam" id="PF00565">
    <property type="entry name" value="SNase"/>
    <property type="match status" value="1"/>
</dbReference>
<name>A0ABV8UW72_9BACL</name>